<accession>A0A1F6CMQ5</accession>
<organism evidence="2 3">
    <name type="scientific">Candidatus Kaiserbacteria bacterium RIFCSPHIGHO2_01_FULL_54_36b</name>
    <dbReference type="NCBI Taxonomy" id="1798483"/>
    <lineage>
        <taxon>Bacteria</taxon>
        <taxon>Candidatus Kaiseribacteriota</taxon>
    </lineage>
</organism>
<evidence type="ECO:0000313" key="3">
    <source>
        <dbReference type="Proteomes" id="UP000176445"/>
    </source>
</evidence>
<comment type="caution">
    <text evidence="2">The sequence shown here is derived from an EMBL/GenBank/DDBJ whole genome shotgun (WGS) entry which is preliminary data.</text>
</comment>
<evidence type="ECO:0000256" key="1">
    <source>
        <dbReference type="SAM" id="MobiDB-lite"/>
    </source>
</evidence>
<feature type="compositionally biased region" description="Polar residues" evidence="1">
    <location>
        <begin position="98"/>
        <end position="119"/>
    </location>
</feature>
<sequence>MESLFRNKIFLVVIALVVAGAVWFGLSSSPVENDLVSTPTSVSGPSVDQGIVSTLLALRAVKLDGTIFKDPAFILLKDFSTEIIPEPVGRTNPFAPLSAQSRLPPRSTTSPQTVTPPRR</sequence>
<evidence type="ECO:0000313" key="2">
    <source>
        <dbReference type="EMBL" id="OGG50415.1"/>
    </source>
</evidence>
<reference evidence="2 3" key="1">
    <citation type="journal article" date="2016" name="Nat. Commun.">
        <title>Thousands of microbial genomes shed light on interconnected biogeochemical processes in an aquifer system.</title>
        <authorList>
            <person name="Anantharaman K."/>
            <person name="Brown C.T."/>
            <person name="Hug L.A."/>
            <person name="Sharon I."/>
            <person name="Castelle C.J."/>
            <person name="Probst A.J."/>
            <person name="Thomas B.C."/>
            <person name="Singh A."/>
            <person name="Wilkins M.J."/>
            <person name="Karaoz U."/>
            <person name="Brodie E.L."/>
            <person name="Williams K.H."/>
            <person name="Hubbard S.S."/>
            <person name="Banfield J.F."/>
        </authorList>
    </citation>
    <scope>NUCLEOTIDE SEQUENCE [LARGE SCALE GENOMIC DNA]</scope>
</reference>
<dbReference type="Proteomes" id="UP000176445">
    <property type="component" value="Unassembled WGS sequence"/>
</dbReference>
<protein>
    <submittedName>
        <fullName evidence="2">Uncharacterized protein</fullName>
    </submittedName>
</protein>
<gene>
    <name evidence="2" type="ORF">A2704_05765</name>
</gene>
<proteinExistence type="predicted"/>
<dbReference type="EMBL" id="MFKW01000052">
    <property type="protein sequence ID" value="OGG50415.1"/>
    <property type="molecule type" value="Genomic_DNA"/>
</dbReference>
<feature type="region of interest" description="Disordered" evidence="1">
    <location>
        <begin position="86"/>
        <end position="119"/>
    </location>
</feature>
<dbReference type="AlphaFoldDB" id="A0A1F6CMQ5"/>
<name>A0A1F6CMQ5_9BACT</name>